<dbReference type="InterPro" id="IPR006657">
    <property type="entry name" value="MoPterin_dinucl-bd_dom"/>
</dbReference>
<dbReference type="PANTHER" id="PTHR43819:SF1">
    <property type="entry name" value="ARCHAEAL-TYPE GLUTAMATE SYNTHASE [NADPH]"/>
    <property type="match status" value="1"/>
</dbReference>
<dbReference type="SUPFAM" id="SSF53706">
    <property type="entry name" value="Formate dehydrogenase/DMSO reductase, domains 1-3"/>
    <property type="match status" value="1"/>
</dbReference>
<reference evidence="2" key="1">
    <citation type="journal article" date="2019" name="PLoS Negl. Trop. Dis.">
        <title>Revisiting the worldwide diversity of Leptospira species in the environment.</title>
        <authorList>
            <person name="Vincent A.T."/>
            <person name="Schiettekatte O."/>
            <person name="Bourhy P."/>
            <person name="Veyrier F.J."/>
            <person name="Picardeau M."/>
        </authorList>
    </citation>
    <scope>NUCLEOTIDE SEQUENCE [LARGE SCALE GENOMIC DNA]</scope>
    <source>
        <strain evidence="2">SSS9</strain>
    </source>
</reference>
<dbReference type="SUPFAM" id="SSF50692">
    <property type="entry name" value="ADC-like"/>
    <property type="match status" value="1"/>
</dbReference>
<feature type="domain" description="4Fe-4S ferredoxin-type" evidence="1">
    <location>
        <begin position="874"/>
        <end position="903"/>
    </location>
</feature>
<dbReference type="OrthoDB" id="9779457at2"/>
<comment type="caution">
    <text evidence="2">The sequence shown here is derived from an EMBL/GenBank/DDBJ whole genome shotgun (WGS) entry which is preliminary data.</text>
</comment>
<gene>
    <name evidence="2" type="ORF">EHO59_11295</name>
</gene>
<protein>
    <submittedName>
        <fullName evidence="2">4Fe-4S dicluster domain-containing protein</fullName>
    </submittedName>
</protein>
<dbReference type="InterPro" id="IPR017896">
    <property type="entry name" value="4Fe4S_Fe-S-bd"/>
</dbReference>
<proteinExistence type="predicted"/>
<dbReference type="Gene3D" id="2.20.25.90">
    <property type="entry name" value="ADC-like domains"/>
    <property type="match status" value="1"/>
</dbReference>
<name>A0A4R9FUK9_9LEPT</name>
<dbReference type="Gene3D" id="2.40.40.20">
    <property type="match status" value="1"/>
</dbReference>
<dbReference type="CDD" id="cd02784">
    <property type="entry name" value="MopB_CT_PHLH"/>
    <property type="match status" value="1"/>
</dbReference>
<accession>A0A4R9FUK9</accession>
<dbReference type="RefSeq" id="WP_135588041.1">
    <property type="nucleotide sequence ID" value="NZ_RQEP01000016.1"/>
</dbReference>
<evidence type="ECO:0000259" key="1">
    <source>
        <dbReference type="PROSITE" id="PS51379"/>
    </source>
</evidence>
<dbReference type="Gene3D" id="3.40.228.10">
    <property type="entry name" value="Dimethylsulfoxide Reductase, domain 2"/>
    <property type="match status" value="1"/>
</dbReference>
<dbReference type="CDD" id="cd10551">
    <property type="entry name" value="PsrB"/>
    <property type="match status" value="1"/>
</dbReference>
<organism evidence="2 3">
    <name type="scientific">Leptospira semungkisensis</name>
    <dbReference type="NCBI Taxonomy" id="2484985"/>
    <lineage>
        <taxon>Bacteria</taxon>
        <taxon>Pseudomonadati</taxon>
        <taxon>Spirochaetota</taxon>
        <taxon>Spirochaetia</taxon>
        <taxon>Leptospirales</taxon>
        <taxon>Leptospiraceae</taxon>
        <taxon>Leptospira</taxon>
    </lineage>
</organism>
<evidence type="ECO:0000313" key="2">
    <source>
        <dbReference type="EMBL" id="TGK01687.1"/>
    </source>
</evidence>
<dbReference type="Gene3D" id="3.40.50.740">
    <property type="match status" value="1"/>
</dbReference>
<dbReference type="GO" id="GO:0016491">
    <property type="term" value="F:oxidoreductase activity"/>
    <property type="evidence" value="ECO:0007669"/>
    <property type="project" value="InterPro"/>
</dbReference>
<evidence type="ECO:0000313" key="3">
    <source>
        <dbReference type="Proteomes" id="UP000297453"/>
    </source>
</evidence>
<feature type="domain" description="4Fe-4S ferredoxin-type" evidence="1">
    <location>
        <begin position="784"/>
        <end position="814"/>
    </location>
</feature>
<dbReference type="CDD" id="cd02764">
    <property type="entry name" value="MopB_PHLH"/>
    <property type="match status" value="1"/>
</dbReference>
<dbReference type="GO" id="GO:0043546">
    <property type="term" value="F:molybdopterin cofactor binding"/>
    <property type="evidence" value="ECO:0007669"/>
    <property type="project" value="InterPro"/>
</dbReference>
<dbReference type="EMBL" id="RQEP01000016">
    <property type="protein sequence ID" value="TGK01687.1"/>
    <property type="molecule type" value="Genomic_DNA"/>
</dbReference>
<dbReference type="Pfam" id="PF01568">
    <property type="entry name" value="Molydop_binding"/>
    <property type="match status" value="1"/>
</dbReference>
<dbReference type="Proteomes" id="UP000297453">
    <property type="component" value="Unassembled WGS sequence"/>
</dbReference>
<dbReference type="PANTHER" id="PTHR43819">
    <property type="entry name" value="ARCHAEAL-TYPE GLUTAMATE SYNTHASE [NADPH]"/>
    <property type="match status" value="1"/>
</dbReference>
<dbReference type="NCBIfam" id="TIGR04519">
    <property type="entry name" value="MoCo_extend_TAT"/>
    <property type="match status" value="1"/>
</dbReference>
<dbReference type="PROSITE" id="PS51379">
    <property type="entry name" value="4FE4S_FER_2"/>
    <property type="match status" value="2"/>
</dbReference>
<dbReference type="InterPro" id="IPR009010">
    <property type="entry name" value="Asp_de-COase-like_dom_sf"/>
</dbReference>
<sequence length="1022" mass="111288">MDNKNFQKEKKAHWLSFELRDNEKETKELQRSEFFTSPDPIIARIKSGEFDRKTFLKLMGAGVAMTSLNCVRKPVEKIVPYVDLKTDEGTFDFVKHGLSYHYATVYNGTGILVKAKDGRPLKLEGNDNHPVSQGALGAQGQAAIFDLYDPDRAQDPATVSGGKAEKTTWANLDAKVQEALSKNKGKTVIVTKPLDSPATKSVIGDFLKAVGGGEHYEISLTSAEEVVSKGQAASYGRALIPNYHFDLANAILSIDCDFMGSWLSPEEHQKDFSKRRNLRSGAKDVNFFAAAESIPTMSGSNADLRLPIRPGDQSKFALAIAAALSELGANTKDVLGNATLASLSSELGLAADNIKKVAKALWENKGKSLVVAGGVSANTADAVDLQVLVNFLNSALENDGKTVDHANPKKEGLADYSGNLGKLTEALKQTKVGVLFLYDTNLVYQGGEHWKDLLHRAALVVSLSDRADETALASNYLASTTHFLESWGDAEVTKGIFSIQQPAIRPLFNTRSFEDSLIAFAGGSLGGEKVFYEYVKNSWTKKLGSKQKWEDLLRAGTTVSAENRKKTPGAGRGFNRGAIKKLASSSQGLKLALYEKISIGDGRAANNSLLQELPDPVTKVTWDNYVLLSPALAKEKGIQSNDVVVLKTAKQSIELPAQVQPGMHKDAIGIAIGYGRTAAGTIANGVGKNAYALAENGVYSGISVSSIEKTGKTYKLACTQHHHMMSPGFGYEERPLIQSTTIDEYRKDPAAGVKESEIPKIKKNGQMVYAVGANPVHEYPGYRWGMSIDLTACTGCASCVIACQVENNIPVVGRDEVRVGREMHWIRIDRYYIGDPEKPEDMQIAHQPVMCQHCENAPCETVCPVAATVHGSEGTNDMVYNRCVGTRYCSNNCPYKVRRYNWAQHWYNETGAQKGGKAPRYLGLNPEVTVRGRGVMEKCTFCSSRIAEKKIQAKNEGRTLKDGELKTACQQSCAADAISFGNINDKESEVAKLSSGPRSYRLLEYLNVGPSVAYLTRVRAKI</sequence>
<dbReference type="Pfam" id="PF13247">
    <property type="entry name" value="Fer4_11"/>
    <property type="match status" value="1"/>
</dbReference>
<dbReference type="AlphaFoldDB" id="A0A4R9FUK9"/>
<dbReference type="InterPro" id="IPR030948">
    <property type="entry name" value="TAT_var_transloc_signal_dom"/>
</dbReference>
<keyword evidence="3" id="KW-1185">Reference proteome</keyword>
<dbReference type="Gene3D" id="3.30.70.20">
    <property type="match status" value="2"/>
</dbReference>
<dbReference type="SUPFAM" id="SSF54862">
    <property type="entry name" value="4Fe-4S ferredoxins"/>
    <property type="match status" value="1"/>
</dbReference>
<dbReference type="Gene3D" id="3.30.2070.10">
    <property type="entry name" value="Formate dehydrogenase/DMSO reductase"/>
    <property type="match status" value="1"/>
</dbReference>